<reference evidence="3" key="1">
    <citation type="journal article" date="2019" name="Int. J. Syst. Evol. Microbiol.">
        <title>The Global Catalogue of Microorganisms (GCM) 10K type strain sequencing project: providing services to taxonomists for standard genome sequencing and annotation.</title>
        <authorList>
            <consortium name="The Broad Institute Genomics Platform"/>
            <consortium name="The Broad Institute Genome Sequencing Center for Infectious Disease"/>
            <person name="Wu L."/>
            <person name="Ma J."/>
        </authorList>
    </citation>
    <scope>NUCLEOTIDE SEQUENCE [LARGE SCALE GENOMIC DNA]</scope>
    <source>
        <strain evidence="3">CCUG 56754</strain>
    </source>
</reference>
<keyword evidence="2" id="KW-0808">Transferase</keyword>
<gene>
    <name evidence="2" type="ORF">ACFQ3N_19855</name>
</gene>
<dbReference type="Pfam" id="PF00534">
    <property type="entry name" value="Glycos_transf_1"/>
    <property type="match status" value="1"/>
</dbReference>
<protein>
    <submittedName>
        <fullName evidence="2">Glycosyltransferase</fullName>
        <ecNumber evidence="2">2.4.-.-</ecNumber>
    </submittedName>
</protein>
<feature type="domain" description="Glycosyl transferase family 1" evidence="1">
    <location>
        <begin position="229"/>
        <end position="377"/>
    </location>
</feature>
<comment type="caution">
    <text evidence="2">The sequence shown here is derived from an EMBL/GenBank/DDBJ whole genome shotgun (WGS) entry which is preliminary data.</text>
</comment>
<dbReference type="Gene3D" id="3.40.50.2000">
    <property type="entry name" value="Glycogen Phosphorylase B"/>
    <property type="match status" value="2"/>
</dbReference>
<dbReference type="CDD" id="cd03811">
    <property type="entry name" value="GT4_GT28_WabH-like"/>
    <property type="match status" value="1"/>
</dbReference>
<dbReference type="EC" id="2.4.-.-" evidence="2"/>
<proteinExistence type="predicted"/>
<name>A0ABW3LTE9_9BACI</name>
<accession>A0ABW3LTE9</accession>
<dbReference type="GO" id="GO:0016757">
    <property type="term" value="F:glycosyltransferase activity"/>
    <property type="evidence" value="ECO:0007669"/>
    <property type="project" value="UniProtKB-KW"/>
</dbReference>
<keyword evidence="2" id="KW-0328">Glycosyltransferase</keyword>
<dbReference type="InterPro" id="IPR001296">
    <property type="entry name" value="Glyco_trans_1"/>
</dbReference>
<dbReference type="SUPFAM" id="SSF53756">
    <property type="entry name" value="UDP-Glycosyltransferase/glycogen phosphorylase"/>
    <property type="match status" value="1"/>
</dbReference>
<dbReference type="PANTHER" id="PTHR12526:SF630">
    <property type="entry name" value="GLYCOSYLTRANSFERASE"/>
    <property type="match status" value="1"/>
</dbReference>
<evidence type="ECO:0000313" key="2">
    <source>
        <dbReference type="EMBL" id="MFD1040619.1"/>
    </source>
</evidence>
<dbReference type="Proteomes" id="UP001597040">
    <property type="component" value="Unassembled WGS sequence"/>
</dbReference>
<dbReference type="PANTHER" id="PTHR12526">
    <property type="entry name" value="GLYCOSYLTRANSFERASE"/>
    <property type="match status" value="1"/>
</dbReference>
<evidence type="ECO:0000313" key="3">
    <source>
        <dbReference type="Proteomes" id="UP001597040"/>
    </source>
</evidence>
<sequence length="398" mass="45881">MKKKILFMVINMNIGGTEKALLNMVAEMPEDEYDITILMLEKYGGFLDSIPSKVHVEYLQEYSKIKEKLNKPPKKVAMSFIKKGKLIKGFEFSFIVLLSKLTKNKCIFFKYLLRDIPEFENEYDVAIAYAGPMDFISYFISAKIEATKRIQWIHFDTTKIGFSVDFAKRIYKQFDKLFVVSEEANNKLIEFVPKLKGKTEVFLNMISPKLIYSQSKEGKGFDDEFNGLRILTVGRLKAEKGQDMAIRALSRIIKDGYQVKWYCLGEGSSRSEFEQLIKEYNLQGKFVLLGTDINPYPYIAQCDLYVQPSRYEGYCITLSEARCLGKPIVTTNVNGAIEQIQNGRTGLIVDIDENAIFYGLKKMLDDKYLRQKFSENLSKEYVGTKSELDKLYQITNLV</sequence>
<dbReference type="EMBL" id="JBHTKJ010000074">
    <property type="protein sequence ID" value="MFD1040619.1"/>
    <property type="molecule type" value="Genomic_DNA"/>
</dbReference>
<dbReference type="RefSeq" id="WP_390364876.1">
    <property type="nucleotide sequence ID" value="NZ_JBHTKJ010000074.1"/>
</dbReference>
<evidence type="ECO:0000259" key="1">
    <source>
        <dbReference type="Pfam" id="PF00534"/>
    </source>
</evidence>
<organism evidence="2 3">
    <name type="scientific">Virgibacillus byunsanensis</name>
    <dbReference type="NCBI Taxonomy" id="570945"/>
    <lineage>
        <taxon>Bacteria</taxon>
        <taxon>Bacillati</taxon>
        <taxon>Bacillota</taxon>
        <taxon>Bacilli</taxon>
        <taxon>Bacillales</taxon>
        <taxon>Bacillaceae</taxon>
        <taxon>Virgibacillus</taxon>
    </lineage>
</organism>
<keyword evidence="3" id="KW-1185">Reference proteome</keyword>